<proteinExistence type="predicted"/>
<sequence length="49" mass="5997">MLERRWVHNLTSFPHTLKYINGDTVYIFGKYKKKNKKKVRTKYTVCTNF</sequence>
<accession>A0A069AUX0</accession>
<dbReference type="EMBL" id="LK932994">
    <property type="protein sequence ID" value="CDT16050.1"/>
    <property type="molecule type" value="Genomic_DNA"/>
</dbReference>
<evidence type="ECO:0000313" key="1">
    <source>
        <dbReference type="EMBL" id="CDT16050.1"/>
    </source>
</evidence>
<protein>
    <submittedName>
        <fullName evidence="1">Uncharacterized protein</fullName>
    </submittedName>
</protein>
<reference evidence="1" key="1">
    <citation type="submission" date="2014-07" db="EMBL/GenBank/DDBJ databases">
        <authorList>
            <person name="Monot Marc"/>
        </authorList>
    </citation>
    <scope>NUCLEOTIDE SEQUENCE</scope>
    <source>
        <strain evidence="1">7032989</strain>
    </source>
</reference>
<dbReference type="AlphaFoldDB" id="A0A069AUX0"/>
<organism evidence="1">
    <name type="scientific">Clostridioides difficile</name>
    <name type="common">Peptoclostridium difficile</name>
    <dbReference type="NCBI Taxonomy" id="1496"/>
    <lineage>
        <taxon>Bacteria</taxon>
        <taxon>Bacillati</taxon>
        <taxon>Bacillota</taxon>
        <taxon>Clostridia</taxon>
        <taxon>Peptostreptococcales</taxon>
        <taxon>Peptostreptococcaceae</taxon>
        <taxon>Clostridioides</taxon>
    </lineage>
</organism>
<gene>
    <name evidence="1" type="ORF">BN1095_330288</name>
</gene>
<name>A0A069AUX0_CLODI</name>